<keyword evidence="2" id="KW-1185">Reference proteome</keyword>
<evidence type="ECO:0000313" key="2">
    <source>
        <dbReference type="Proteomes" id="UP000183287"/>
    </source>
</evidence>
<dbReference type="EMBL" id="FOUB01000037">
    <property type="protein sequence ID" value="SFM58841.1"/>
    <property type="molecule type" value="Genomic_DNA"/>
</dbReference>
<reference evidence="2" key="1">
    <citation type="submission" date="2016-10" db="EMBL/GenBank/DDBJ databases">
        <authorList>
            <person name="Varghese N."/>
            <person name="Submissions S."/>
        </authorList>
    </citation>
    <scope>NUCLEOTIDE SEQUENCE [LARGE SCALE GENOMIC DNA]</scope>
    <source>
        <strain evidence="2">Nm44</strain>
    </source>
</reference>
<sequence length="38" mass="4161">MGKEHTCEKVRMISYVSAILNALGITGDENSSSTLFKE</sequence>
<accession>A0A1I4S366</accession>
<evidence type="ECO:0000313" key="1">
    <source>
        <dbReference type="EMBL" id="SFM58841.1"/>
    </source>
</evidence>
<name>A0A1I4S366_9PROT</name>
<proteinExistence type="predicted"/>
<dbReference type="AlphaFoldDB" id="A0A1I4S366"/>
<organism evidence="1 2">
    <name type="scientific">Nitrosomonas communis</name>
    <dbReference type="NCBI Taxonomy" id="44574"/>
    <lineage>
        <taxon>Bacteria</taxon>
        <taxon>Pseudomonadati</taxon>
        <taxon>Pseudomonadota</taxon>
        <taxon>Betaproteobacteria</taxon>
        <taxon>Nitrosomonadales</taxon>
        <taxon>Nitrosomonadaceae</taxon>
        <taxon>Nitrosomonas</taxon>
    </lineage>
</organism>
<dbReference type="Proteomes" id="UP000183287">
    <property type="component" value="Unassembled WGS sequence"/>
</dbReference>
<gene>
    <name evidence="1" type="ORF">SAMN05421863_103715</name>
</gene>
<protein>
    <submittedName>
        <fullName evidence="1">Uncharacterized protein</fullName>
    </submittedName>
</protein>